<name>A0A8J2JJB4_9HEXA</name>
<protein>
    <submittedName>
        <fullName evidence="1">Uncharacterized protein</fullName>
    </submittedName>
</protein>
<keyword evidence="2" id="KW-1185">Reference proteome</keyword>
<evidence type="ECO:0000313" key="2">
    <source>
        <dbReference type="Proteomes" id="UP000708208"/>
    </source>
</evidence>
<dbReference type="OrthoDB" id="8250880at2759"/>
<gene>
    <name evidence="1" type="ORF">AFUS01_LOCUS8708</name>
</gene>
<proteinExistence type="predicted"/>
<dbReference type="EMBL" id="CAJVCH010060900">
    <property type="protein sequence ID" value="CAG7719382.1"/>
    <property type="molecule type" value="Genomic_DNA"/>
</dbReference>
<sequence length="114" mass="12725">MSTRVSGGPLHYQIRAGAYGEIYDGTPLKVALEIAESKGRDTLDSSSVARSYNTTQIRINDSVENCRDYEVFKFRRPSTLSMAGSTTALTRELTTTECVKRSVYFSRASEHFQS</sequence>
<organism evidence="1 2">
    <name type="scientific">Allacma fusca</name>
    <dbReference type="NCBI Taxonomy" id="39272"/>
    <lineage>
        <taxon>Eukaryota</taxon>
        <taxon>Metazoa</taxon>
        <taxon>Ecdysozoa</taxon>
        <taxon>Arthropoda</taxon>
        <taxon>Hexapoda</taxon>
        <taxon>Collembola</taxon>
        <taxon>Symphypleona</taxon>
        <taxon>Sminthuridae</taxon>
        <taxon>Allacma</taxon>
    </lineage>
</organism>
<accession>A0A8J2JJB4</accession>
<dbReference type="AlphaFoldDB" id="A0A8J2JJB4"/>
<feature type="non-terminal residue" evidence="1">
    <location>
        <position position="114"/>
    </location>
</feature>
<reference evidence="1" key="1">
    <citation type="submission" date="2021-06" db="EMBL/GenBank/DDBJ databases">
        <authorList>
            <person name="Hodson N. C."/>
            <person name="Mongue J. A."/>
            <person name="Jaron S. K."/>
        </authorList>
    </citation>
    <scope>NUCLEOTIDE SEQUENCE</scope>
</reference>
<comment type="caution">
    <text evidence="1">The sequence shown here is derived from an EMBL/GenBank/DDBJ whole genome shotgun (WGS) entry which is preliminary data.</text>
</comment>
<dbReference type="Proteomes" id="UP000708208">
    <property type="component" value="Unassembled WGS sequence"/>
</dbReference>
<evidence type="ECO:0000313" key="1">
    <source>
        <dbReference type="EMBL" id="CAG7719382.1"/>
    </source>
</evidence>